<feature type="transmembrane region" description="Helical" evidence="7">
    <location>
        <begin position="147"/>
        <end position="168"/>
    </location>
</feature>
<evidence type="ECO:0000313" key="11">
    <source>
        <dbReference type="Proteomes" id="UP000702544"/>
    </source>
</evidence>
<keyword evidence="6 7" id="KW-0472">Membrane</keyword>
<feature type="chain" id="PRO_5042296172" evidence="8">
    <location>
        <begin position="20"/>
        <end position="273"/>
    </location>
</feature>
<comment type="caution">
    <text evidence="10">The sequence shown here is derived from an EMBL/GenBank/DDBJ whole genome shotgun (WGS) entry which is preliminary data.</text>
</comment>
<dbReference type="EMBL" id="JAACAK010000041">
    <property type="protein sequence ID" value="NIR74460.1"/>
    <property type="molecule type" value="Genomic_DNA"/>
</dbReference>
<keyword evidence="3" id="KW-1003">Cell membrane</keyword>
<feature type="transmembrane region" description="Helical" evidence="7">
    <location>
        <begin position="238"/>
        <end position="263"/>
    </location>
</feature>
<dbReference type="Proteomes" id="UP000702544">
    <property type="component" value="Unassembled WGS sequence"/>
</dbReference>
<protein>
    <submittedName>
        <fullName evidence="10">ABC transporter permease</fullName>
    </submittedName>
</protein>
<evidence type="ECO:0000256" key="2">
    <source>
        <dbReference type="ARBA" id="ARBA00005236"/>
    </source>
</evidence>
<keyword evidence="5 7" id="KW-1133">Transmembrane helix</keyword>
<evidence type="ECO:0000256" key="3">
    <source>
        <dbReference type="ARBA" id="ARBA00022475"/>
    </source>
</evidence>
<reference evidence="10 11" key="1">
    <citation type="submission" date="2020-01" db="EMBL/GenBank/DDBJ databases">
        <title>Genomes assembled from Gulf of Kutch pelagic sediment metagenomes.</title>
        <authorList>
            <person name="Chandrashekar M."/>
            <person name="Mahajan M.S."/>
            <person name="Dave K.J."/>
            <person name="Vatsa P."/>
            <person name="Nathani N.M."/>
        </authorList>
    </citation>
    <scope>NUCLEOTIDE SEQUENCE [LARGE SCALE GENOMIC DNA]</scope>
    <source>
        <strain evidence="10">KS3-K002</strain>
    </source>
</reference>
<keyword evidence="4 7" id="KW-0812">Transmembrane</keyword>
<dbReference type="GO" id="GO:0098797">
    <property type="term" value="C:plasma membrane protein complex"/>
    <property type="evidence" value="ECO:0007669"/>
    <property type="project" value="TreeGrafter"/>
</dbReference>
<evidence type="ECO:0000256" key="7">
    <source>
        <dbReference type="SAM" id="Phobius"/>
    </source>
</evidence>
<feature type="transmembrane region" description="Helical" evidence="7">
    <location>
        <begin position="188"/>
        <end position="218"/>
    </location>
</feature>
<dbReference type="InterPro" id="IPR051447">
    <property type="entry name" value="Lipoprotein-release_system"/>
</dbReference>
<sequence>MPITLNLLMSLAVASPVFAQAELPELLLENRTASALELAVGDTVWVSGLEQGERAFVVAGLYRRPADPSTVTLRDYRAIFHLPDLQELLGGVDRVDRFTVKLRPGANREAVNAEIDRLAFGADALPTETVANATSETFRVVARFHRALAGITISGAAVFLLCLVVLKLEERRLEGASMRDVGISRRTLFLWTFSETAAMAALGTVAGLLVGWGGSWVINAYFRGVYGTSLAFAKVTPRLAILVGGIGLVTGLAVGVVAGLQMVRSSSMRLRQP</sequence>
<organism evidence="10 11">
    <name type="scientific">Candidatus Kutchimonas denitrificans</name>
    <dbReference type="NCBI Taxonomy" id="3056748"/>
    <lineage>
        <taxon>Bacteria</taxon>
        <taxon>Pseudomonadati</taxon>
        <taxon>Gemmatimonadota</taxon>
        <taxon>Gemmatimonadia</taxon>
        <taxon>Candidatus Palauibacterales</taxon>
        <taxon>Candidatus Palauibacteraceae</taxon>
        <taxon>Candidatus Kutchimonas</taxon>
    </lineage>
</organism>
<keyword evidence="8" id="KW-0732">Signal</keyword>
<evidence type="ECO:0000259" key="9">
    <source>
        <dbReference type="Pfam" id="PF02687"/>
    </source>
</evidence>
<comment type="subcellular location">
    <subcellularLocation>
        <location evidence="1">Cell membrane</location>
        <topology evidence="1">Multi-pass membrane protein</topology>
    </subcellularLocation>
</comment>
<evidence type="ECO:0000313" key="10">
    <source>
        <dbReference type="EMBL" id="NIR74460.1"/>
    </source>
</evidence>
<feature type="signal peptide" evidence="8">
    <location>
        <begin position="1"/>
        <end position="19"/>
    </location>
</feature>
<dbReference type="PANTHER" id="PTHR30489">
    <property type="entry name" value="LIPOPROTEIN-RELEASING SYSTEM TRANSMEMBRANE PROTEIN LOLE"/>
    <property type="match status" value="1"/>
</dbReference>
<comment type="similarity">
    <text evidence="2">Belongs to the ABC-4 integral membrane protein family. LolC/E subfamily.</text>
</comment>
<dbReference type="PANTHER" id="PTHR30489:SF0">
    <property type="entry name" value="LIPOPROTEIN-RELEASING SYSTEM TRANSMEMBRANE PROTEIN LOLE"/>
    <property type="match status" value="1"/>
</dbReference>
<evidence type="ECO:0000256" key="8">
    <source>
        <dbReference type="SAM" id="SignalP"/>
    </source>
</evidence>
<proteinExistence type="inferred from homology"/>
<evidence type="ECO:0000256" key="4">
    <source>
        <dbReference type="ARBA" id="ARBA00022692"/>
    </source>
</evidence>
<accession>A0AAE5CBI3</accession>
<dbReference type="GO" id="GO:0044874">
    <property type="term" value="P:lipoprotein localization to outer membrane"/>
    <property type="evidence" value="ECO:0007669"/>
    <property type="project" value="TreeGrafter"/>
</dbReference>
<gene>
    <name evidence="10" type="ORF">GWO12_05030</name>
</gene>
<dbReference type="Pfam" id="PF02687">
    <property type="entry name" value="FtsX"/>
    <property type="match status" value="1"/>
</dbReference>
<feature type="domain" description="ABC3 transporter permease C-terminal" evidence="9">
    <location>
        <begin position="148"/>
        <end position="265"/>
    </location>
</feature>
<name>A0AAE5CBI3_9BACT</name>
<evidence type="ECO:0000256" key="1">
    <source>
        <dbReference type="ARBA" id="ARBA00004651"/>
    </source>
</evidence>
<evidence type="ECO:0000256" key="6">
    <source>
        <dbReference type="ARBA" id="ARBA00023136"/>
    </source>
</evidence>
<evidence type="ECO:0000256" key="5">
    <source>
        <dbReference type="ARBA" id="ARBA00022989"/>
    </source>
</evidence>
<dbReference type="InterPro" id="IPR003838">
    <property type="entry name" value="ABC3_permease_C"/>
</dbReference>
<dbReference type="AlphaFoldDB" id="A0AAE5CBI3"/>